<sequence length="73" mass="8391">MPSVVDKHLWKIFHDRIIRSYFSVDNTLVLTKIQQTSNLCFAFPHCTAVSISFCAFGKTKTLENKLHSLFAPF</sequence>
<reference evidence="1" key="1">
    <citation type="submission" date="2024-04" db="UniProtKB">
        <authorList>
            <consortium name="EnsemblMetazoa"/>
        </authorList>
    </citation>
    <scope>IDENTIFICATION</scope>
    <source>
        <strain evidence="1">EBRO</strain>
    </source>
</reference>
<dbReference type="EnsemblMetazoa" id="ENSAATROPT004852">
    <property type="protein sequence ID" value="ENSAATROPP004588"/>
    <property type="gene ID" value="ENSAATROPG003871"/>
</dbReference>
<dbReference type="AlphaFoldDB" id="A0AAG5D1N7"/>
<name>A0AAG5D1N7_ANOAO</name>
<dbReference type="Proteomes" id="UP000075880">
    <property type="component" value="Unassembled WGS sequence"/>
</dbReference>
<accession>A0AAG5D1N7</accession>
<keyword evidence="2" id="KW-1185">Reference proteome</keyword>
<protein>
    <submittedName>
        <fullName evidence="1">Uncharacterized protein</fullName>
    </submittedName>
</protein>
<proteinExistence type="predicted"/>
<organism evidence="1 2">
    <name type="scientific">Anopheles atroparvus</name>
    <name type="common">European mosquito</name>
    <dbReference type="NCBI Taxonomy" id="41427"/>
    <lineage>
        <taxon>Eukaryota</taxon>
        <taxon>Metazoa</taxon>
        <taxon>Ecdysozoa</taxon>
        <taxon>Arthropoda</taxon>
        <taxon>Hexapoda</taxon>
        <taxon>Insecta</taxon>
        <taxon>Pterygota</taxon>
        <taxon>Neoptera</taxon>
        <taxon>Endopterygota</taxon>
        <taxon>Diptera</taxon>
        <taxon>Nematocera</taxon>
        <taxon>Culicoidea</taxon>
        <taxon>Culicidae</taxon>
        <taxon>Anophelinae</taxon>
        <taxon>Anopheles</taxon>
    </lineage>
</organism>
<evidence type="ECO:0000313" key="2">
    <source>
        <dbReference type="Proteomes" id="UP000075880"/>
    </source>
</evidence>
<evidence type="ECO:0000313" key="1">
    <source>
        <dbReference type="EnsemblMetazoa" id="ENSAATROPP004588"/>
    </source>
</evidence>